<protein>
    <recommendedName>
        <fullName evidence="3">DUF4365 domain-containing protein</fullName>
    </recommendedName>
</protein>
<dbReference type="AlphaFoldDB" id="A0A5J4LA35"/>
<evidence type="ECO:0000313" key="2">
    <source>
        <dbReference type="EMBL" id="GER94939.1"/>
    </source>
</evidence>
<gene>
    <name evidence="1" type="ORF">A45J_2660</name>
    <name evidence="2" type="ORF">A45J_2705</name>
</gene>
<proteinExistence type="predicted"/>
<reference evidence="2" key="1">
    <citation type="submission" date="2019-10" db="EMBL/GenBank/DDBJ databases">
        <title>Metagenomic sequencing of thiosulfate-disproportionating enrichment culture.</title>
        <authorList>
            <person name="Umezawa K."/>
            <person name="Kojima H."/>
            <person name="Fukui M."/>
        </authorList>
    </citation>
    <scope>NUCLEOTIDE SEQUENCE</scope>
    <source>
        <strain evidence="2">45J</strain>
    </source>
</reference>
<evidence type="ECO:0008006" key="3">
    <source>
        <dbReference type="Google" id="ProtNLM"/>
    </source>
</evidence>
<dbReference type="EMBL" id="BLAB01000001">
    <property type="protein sequence ID" value="GER94894.1"/>
    <property type="molecule type" value="Genomic_DNA"/>
</dbReference>
<sequence>MKVNYDNLYSGIGVEYRIIGDLFLLGYEAFKMPADFGFDIIASNQKAITLQGDQQEKRKLIQVKSRKFNINHYANIKKSGAGVRKEITLDFGIQKDVFNRIKNTPNTYLVCCFIEESGDGTFSFPCYFWLSGEHLNFLQQQKHKTFIFEDNKQFFFKATLVREASLVEEYKTFLPHIENSDMSTLHKEKFKTLISKTNAVNIRSKMYITLIFQYKDFTSNEIRESRKELCNELYSLNNLDKDVFSPILIGRSNAK</sequence>
<accession>A0A5J4LA35</accession>
<dbReference type="EMBL" id="BLAB01000002">
    <property type="protein sequence ID" value="GER94939.1"/>
    <property type="molecule type" value="Genomic_DNA"/>
</dbReference>
<evidence type="ECO:0000313" key="1">
    <source>
        <dbReference type="EMBL" id="GER94894.1"/>
    </source>
</evidence>
<organism evidence="2">
    <name type="scientific">hot springs metagenome</name>
    <dbReference type="NCBI Taxonomy" id="433727"/>
    <lineage>
        <taxon>unclassified sequences</taxon>
        <taxon>metagenomes</taxon>
        <taxon>ecological metagenomes</taxon>
    </lineage>
</organism>
<comment type="caution">
    <text evidence="2">The sequence shown here is derived from an EMBL/GenBank/DDBJ whole genome shotgun (WGS) entry which is preliminary data.</text>
</comment>
<name>A0A5J4LA35_9ZZZZ</name>